<evidence type="ECO:0000259" key="10">
    <source>
        <dbReference type="PROSITE" id="PS51007"/>
    </source>
</evidence>
<evidence type="ECO:0000256" key="2">
    <source>
        <dbReference type="ARBA" id="ARBA00022475"/>
    </source>
</evidence>
<gene>
    <name evidence="11" type="ORF">PQJ73_05530</name>
</gene>
<comment type="subcellular location">
    <subcellularLocation>
        <location evidence="1">Cell membrane</location>
    </subcellularLocation>
</comment>
<sequence>MRFLKVVLALFVLAGLGFGGFLVFAHRPAIEAAAAPRPDWFDDALVARGAELAAIGNCSSCHTVEGGPALAGGRALRTPFGTIYGTNITPDPDTGIGRWPKEAFARAMRDGVDRAGEHLYPAFPYDHFTRLTDRDIDALYAYLMTRTPVHDTAPANDLPFPLGFRPLLAGWKLLFFRPGRFEPDASATAEVNHGAYLVESLAHCGACHTPRNALGAEETERRFAGGTSDGWIAPALTTRNPAPVPWTAEALARYLKQGFDRHHGAASGPMIEVARNLSRVPDQDVAAMARYVAQSVGEPSRERAEAARSLLAELAEPGPASTTGTAGAAAPGRDPIYAGACGGCHDAAREIVHALPLSLVTAARLDSPANLLRAVLEGVHPRDRTAGPLMPGFDGALTDEQIVQVTQHVRTAIAGEPAWDDVAGMLRRIRTGDASDSGGDAR</sequence>
<dbReference type="SUPFAM" id="SSF46626">
    <property type="entry name" value="Cytochrome c"/>
    <property type="match status" value="3"/>
</dbReference>
<dbReference type="InterPro" id="IPR051459">
    <property type="entry name" value="Cytochrome_c-type_DH"/>
</dbReference>
<reference evidence="11" key="1">
    <citation type="journal article" date="2023" name="Microbiol Resour">
        <title>Genome Sequences of Rhodoplanes serenus and Two Thermotolerant Strains, Rhodoplanes tepidamans and 'Rhodoplanes cryptolactis,' Further Refine the Genus.</title>
        <authorList>
            <person name="Rayyan A.A."/>
            <person name="Kyndt J.A."/>
        </authorList>
    </citation>
    <scope>NUCLEOTIDE SEQUENCE</scope>
    <source>
        <strain evidence="11">DSM 9987</strain>
    </source>
</reference>
<evidence type="ECO:0000256" key="3">
    <source>
        <dbReference type="ARBA" id="ARBA00022617"/>
    </source>
</evidence>
<dbReference type="Pfam" id="PF00034">
    <property type="entry name" value="Cytochrom_C"/>
    <property type="match status" value="1"/>
</dbReference>
<evidence type="ECO:0000256" key="5">
    <source>
        <dbReference type="ARBA" id="ARBA00022729"/>
    </source>
</evidence>
<dbReference type="InterPro" id="IPR036909">
    <property type="entry name" value="Cyt_c-like_dom_sf"/>
</dbReference>
<feature type="domain" description="Cytochrome c" evidence="10">
    <location>
        <begin position="189"/>
        <end position="296"/>
    </location>
</feature>
<keyword evidence="6" id="KW-0677">Repeat</keyword>
<evidence type="ECO:0000256" key="9">
    <source>
        <dbReference type="PROSITE-ProRule" id="PRU00433"/>
    </source>
</evidence>
<keyword evidence="8" id="KW-0472">Membrane</keyword>
<keyword evidence="2" id="KW-1003">Cell membrane</keyword>
<dbReference type="RefSeq" id="WP_272775981.1">
    <property type="nucleotide sequence ID" value="NZ_JAQQLI010000005.1"/>
</dbReference>
<protein>
    <submittedName>
        <fullName evidence="11">Cytochrome c</fullName>
    </submittedName>
</protein>
<evidence type="ECO:0000313" key="11">
    <source>
        <dbReference type="EMBL" id="MDC7785136.1"/>
    </source>
</evidence>
<keyword evidence="12" id="KW-1185">Reference proteome</keyword>
<name>A0ABT5J6X6_RHOTP</name>
<reference evidence="11" key="2">
    <citation type="submission" date="2023-02" db="EMBL/GenBank/DDBJ databases">
        <authorList>
            <person name="Rayyan A."/>
            <person name="Meyer T."/>
            <person name="Kyndt J.A."/>
        </authorList>
    </citation>
    <scope>NUCLEOTIDE SEQUENCE</scope>
    <source>
        <strain evidence="11">DSM 9987</strain>
    </source>
</reference>
<accession>A0ABT5J6X6</accession>
<dbReference type="InterPro" id="IPR014353">
    <property type="entry name" value="Membr-bd_ADH_cyt_c"/>
</dbReference>
<dbReference type="InterPro" id="IPR009056">
    <property type="entry name" value="Cyt_c-like_dom"/>
</dbReference>
<evidence type="ECO:0000256" key="1">
    <source>
        <dbReference type="ARBA" id="ARBA00004236"/>
    </source>
</evidence>
<comment type="caution">
    <text evidence="11">The sequence shown here is derived from an EMBL/GenBank/DDBJ whole genome shotgun (WGS) entry which is preliminary data.</text>
</comment>
<dbReference type="Proteomes" id="UP001165652">
    <property type="component" value="Unassembled WGS sequence"/>
</dbReference>
<dbReference type="PROSITE" id="PS51007">
    <property type="entry name" value="CYTC"/>
    <property type="match status" value="3"/>
</dbReference>
<evidence type="ECO:0000313" key="12">
    <source>
        <dbReference type="Proteomes" id="UP001165652"/>
    </source>
</evidence>
<evidence type="ECO:0000256" key="8">
    <source>
        <dbReference type="ARBA" id="ARBA00023136"/>
    </source>
</evidence>
<dbReference type="PANTHER" id="PTHR35008:SF8">
    <property type="entry name" value="ALCOHOL DEHYDROGENASE CYTOCHROME C SUBUNIT"/>
    <property type="match status" value="1"/>
</dbReference>
<feature type="domain" description="Cytochrome c" evidence="10">
    <location>
        <begin position="327"/>
        <end position="413"/>
    </location>
</feature>
<dbReference type="PANTHER" id="PTHR35008">
    <property type="entry name" value="BLL4482 PROTEIN-RELATED"/>
    <property type="match status" value="1"/>
</dbReference>
<evidence type="ECO:0000256" key="4">
    <source>
        <dbReference type="ARBA" id="ARBA00022723"/>
    </source>
</evidence>
<keyword evidence="7 9" id="KW-0408">Iron</keyword>
<dbReference type="PIRSF" id="PIRSF000018">
    <property type="entry name" value="Mb_ADH_cyt_c"/>
    <property type="match status" value="1"/>
</dbReference>
<dbReference type="Gene3D" id="1.10.760.10">
    <property type="entry name" value="Cytochrome c-like domain"/>
    <property type="match status" value="3"/>
</dbReference>
<dbReference type="EMBL" id="JAQQLI010000005">
    <property type="protein sequence ID" value="MDC7785136.1"/>
    <property type="molecule type" value="Genomic_DNA"/>
</dbReference>
<feature type="domain" description="Cytochrome c" evidence="10">
    <location>
        <begin position="44"/>
        <end position="147"/>
    </location>
</feature>
<evidence type="ECO:0000256" key="6">
    <source>
        <dbReference type="ARBA" id="ARBA00022737"/>
    </source>
</evidence>
<keyword evidence="5" id="KW-0732">Signal</keyword>
<proteinExistence type="predicted"/>
<keyword evidence="3 9" id="KW-0349">Heme</keyword>
<keyword evidence="4 9" id="KW-0479">Metal-binding</keyword>
<evidence type="ECO:0000256" key="7">
    <source>
        <dbReference type="ARBA" id="ARBA00023004"/>
    </source>
</evidence>
<organism evidence="11 12">
    <name type="scientific">Rhodoplanes tepidamans</name>
    <name type="common">Rhodoplanes cryptolactis</name>
    <dbReference type="NCBI Taxonomy" id="200616"/>
    <lineage>
        <taxon>Bacteria</taxon>
        <taxon>Pseudomonadati</taxon>
        <taxon>Pseudomonadota</taxon>
        <taxon>Alphaproteobacteria</taxon>
        <taxon>Hyphomicrobiales</taxon>
        <taxon>Nitrobacteraceae</taxon>
        <taxon>Rhodoplanes</taxon>
    </lineage>
</organism>